<comment type="similarity">
    <text evidence="1">Belongs to the HipA Ser/Thr kinase family.</text>
</comment>
<keyword evidence="7" id="KW-1185">Reference proteome</keyword>
<dbReference type="InterPro" id="IPR012893">
    <property type="entry name" value="HipA-like_C"/>
</dbReference>
<name>A0A4R1KBL8_9BACT</name>
<dbReference type="GO" id="GO:0005829">
    <property type="term" value="C:cytosol"/>
    <property type="evidence" value="ECO:0007669"/>
    <property type="project" value="TreeGrafter"/>
</dbReference>
<feature type="domain" description="HipA N-terminal subdomain 1" evidence="5">
    <location>
        <begin position="10"/>
        <end position="109"/>
    </location>
</feature>
<dbReference type="Proteomes" id="UP000294614">
    <property type="component" value="Unassembled WGS sequence"/>
</dbReference>
<reference evidence="6 7" key="1">
    <citation type="submission" date="2019-03" db="EMBL/GenBank/DDBJ databases">
        <title>Genomic Encyclopedia of Type Strains, Phase IV (KMG-IV): sequencing the most valuable type-strain genomes for metagenomic binning, comparative biology and taxonomic classification.</title>
        <authorList>
            <person name="Goeker M."/>
        </authorList>
    </citation>
    <scope>NUCLEOTIDE SEQUENCE [LARGE SCALE GENOMIC DNA]</scope>
    <source>
        <strain evidence="6 7">DSM 24984</strain>
    </source>
</reference>
<dbReference type="NCBIfam" id="TIGR03071">
    <property type="entry name" value="couple_hipA"/>
    <property type="match status" value="1"/>
</dbReference>
<comment type="caution">
    <text evidence="6">The sequence shown here is derived from an EMBL/GenBank/DDBJ whole genome shotgun (WGS) entry which is preliminary data.</text>
</comment>
<dbReference type="Pfam" id="PF07804">
    <property type="entry name" value="HipA_C"/>
    <property type="match status" value="1"/>
</dbReference>
<evidence type="ECO:0000256" key="3">
    <source>
        <dbReference type="ARBA" id="ARBA00022777"/>
    </source>
</evidence>
<evidence type="ECO:0000259" key="5">
    <source>
        <dbReference type="Pfam" id="PF13657"/>
    </source>
</evidence>
<dbReference type="AlphaFoldDB" id="A0A4R1KBL8"/>
<organism evidence="6 7">
    <name type="scientific">Seleniivibrio woodruffii</name>
    <dbReference type="NCBI Taxonomy" id="1078050"/>
    <lineage>
        <taxon>Bacteria</taxon>
        <taxon>Pseudomonadati</taxon>
        <taxon>Deferribacterota</taxon>
        <taxon>Deferribacteres</taxon>
        <taxon>Deferribacterales</taxon>
        <taxon>Geovibrionaceae</taxon>
        <taxon>Seleniivibrio</taxon>
    </lineage>
</organism>
<keyword evidence="3 6" id="KW-0418">Kinase</keyword>
<dbReference type="CDD" id="cd17808">
    <property type="entry name" value="HipA_Ec_like"/>
    <property type="match status" value="1"/>
</dbReference>
<evidence type="ECO:0000256" key="1">
    <source>
        <dbReference type="ARBA" id="ARBA00010164"/>
    </source>
</evidence>
<dbReference type="EMBL" id="SMGG01000003">
    <property type="protein sequence ID" value="TCK61958.1"/>
    <property type="molecule type" value="Genomic_DNA"/>
</dbReference>
<accession>A0A4R1KBL8</accession>
<evidence type="ECO:0000313" key="7">
    <source>
        <dbReference type="Proteomes" id="UP000294614"/>
    </source>
</evidence>
<dbReference type="Pfam" id="PF13657">
    <property type="entry name" value="Couple_hipA"/>
    <property type="match status" value="1"/>
</dbReference>
<keyword evidence="2" id="KW-0808">Transferase</keyword>
<dbReference type="RefSeq" id="WP_207891229.1">
    <property type="nucleotide sequence ID" value="NZ_SMGG01000003.1"/>
</dbReference>
<gene>
    <name evidence="6" type="ORF">C8D98_0465</name>
</gene>
<feature type="domain" description="HipA-like C-terminal" evidence="4">
    <location>
        <begin position="154"/>
        <end position="401"/>
    </location>
</feature>
<evidence type="ECO:0000259" key="4">
    <source>
        <dbReference type="Pfam" id="PF07804"/>
    </source>
</evidence>
<dbReference type="PANTHER" id="PTHR37419:SF1">
    <property type="entry name" value="SERINE_THREONINE-PROTEIN KINASE TOXIN HIPA"/>
    <property type="match status" value="1"/>
</dbReference>
<dbReference type="GO" id="GO:0004674">
    <property type="term" value="F:protein serine/threonine kinase activity"/>
    <property type="evidence" value="ECO:0007669"/>
    <property type="project" value="TreeGrafter"/>
</dbReference>
<dbReference type="InterPro" id="IPR052028">
    <property type="entry name" value="HipA_Ser/Thr_kinase"/>
</dbReference>
<dbReference type="InterPro" id="IPR017508">
    <property type="entry name" value="HipA_N1"/>
</dbReference>
<sequence>MGRESQSAKLNVYMNGILVGILERLTTSLLEFTYADEWMQMEESRPLSLSMPLFTKKHSGDVVRNYLDNLLPDNQKVLDRIQARLKIGRSDSFDILAEIGNDCVGAIQLVPYGKNPCRVRNIEGKLLSDHDIAKILKNYRTEPLGMDDSDDFRISLAGAQEKTALLKRNEDWYRPEGSTPTTHIIKLPIGYIRANNIDLSESVENEWLCHLILKAFGLAVANMDIVQFEDMKVLSVERFDRKLADDKSWIIRLPQEDFCQITGTSPSLKYEKDGRLGIERIMEILRGSSNSQEDRHTFMKTVFLFWVMGAVDGHAKNFSIRLNPQGAYNLTPIYDVISIYPSLAKKEIHPSKIKMAMAVVGTNKQYLWERIHVSNWIRTADACNFSTEAMKGIVKDVIWSMDDVIANVRKQLPENFPSHIAEPIFNYMQDIKIKCIQNMEEI</sequence>
<protein>
    <submittedName>
        <fullName evidence="6">Serine/threonine-protein kinase HipA</fullName>
    </submittedName>
</protein>
<evidence type="ECO:0000256" key="2">
    <source>
        <dbReference type="ARBA" id="ARBA00022679"/>
    </source>
</evidence>
<proteinExistence type="inferred from homology"/>
<evidence type="ECO:0000313" key="6">
    <source>
        <dbReference type="EMBL" id="TCK61958.1"/>
    </source>
</evidence>
<dbReference type="PANTHER" id="PTHR37419">
    <property type="entry name" value="SERINE/THREONINE-PROTEIN KINASE TOXIN HIPA"/>
    <property type="match status" value="1"/>
</dbReference>